<feature type="region of interest" description="Disordered" evidence="1">
    <location>
        <begin position="56"/>
        <end position="98"/>
    </location>
</feature>
<proteinExistence type="predicted"/>
<organism evidence="3 4">
    <name type="scientific">Gloeothece verrucosa (strain PCC 7822)</name>
    <name type="common">Cyanothece sp. (strain PCC 7822)</name>
    <dbReference type="NCBI Taxonomy" id="497965"/>
    <lineage>
        <taxon>Bacteria</taxon>
        <taxon>Bacillati</taxon>
        <taxon>Cyanobacteriota</taxon>
        <taxon>Cyanophyceae</taxon>
        <taxon>Oscillatoriophycideae</taxon>
        <taxon>Chroococcales</taxon>
        <taxon>Aphanothecaceae</taxon>
        <taxon>Gloeothece</taxon>
        <taxon>Gloeothece verrucosa</taxon>
    </lineage>
</organism>
<protein>
    <submittedName>
        <fullName evidence="3">Uncharacterized protein</fullName>
    </submittedName>
</protein>
<keyword evidence="4" id="KW-1185">Reference proteome</keyword>
<keyword evidence="2" id="KW-0732">Signal</keyword>
<gene>
    <name evidence="3" type="ordered locus">Cyan7822_3914</name>
</gene>
<evidence type="ECO:0000313" key="3">
    <source>
        <dbReference type="EMBL" id="ADN15844.1"/>
    </source>
</evidence>
<sequence length="98" mass="10810">MLKKISLMSTTLVGLIHLPLLAQTATVQSSSQEATVSGNNNQVIQTTNQVIINHPGQGLQNRYKEQPSNGNAQFSSSSDDHNRGNHYGQRKHDRNNEN</sequence>
<dbReference type="AlphaFoldDB" id="E0UK82"/>
<reference evidence="4" key="1">
    <citation type="journal article" date="2011" name="MBio">
        <title>Novel metabolic attributes of the genus Cyanothece, comprising a group of unicellular nitrogen-fixing Cyanobacteria.</title>
        <authorList>
            <person name="Bandyopadhyay A."/>
            <person name="Elvitigala T."/>
            <person name="Welsh E."/>
            <person name="Stockel J."/>
            <person name="Liberton M."/>
            <person name="Min H."/>
            <person name="Sherman L.A."/>
            <person name="Pakrasi H.B."/>
        </authorList>
    </citation>
    <scope>NUCLEOTIDE SEQUENCE [LARGE SCALE GENOMIC DNA]</scope>
    <source>
        <strain evidence="4">PCC 7822</strain>
    </source>
</reference>
<dbReference type="RefSeq" id="WP_013323912.1">
    <property type="nucleotide sequence ID" value="NC_014501.1"/>
</dbReference>
<feature type="signal peptide" evidence="2">
    <location>
        <begin position="1"/>
        <end position="22"/>
    </location>
</feature>
<feature type="chain" id="PRO_5003141380" evidence="2">
    <location>
        <begin position="23"/>
        <end position="98"/>
    </location>
</feature>
<dbReference type="HOGENOM" id="CLU_2329041_0_0_3"/>
<dbReference type="eggNOG" id="ENOG502ZUDY">
    <property type="taxonomic scope" value="Bacteria"/>
</dbReference>
<evidence type="ECO:0000256" key="1">
    <source>
        <dbReference type="SAM" id="MobiDB-lite"/>
    </source>
</evidence>
<dbReference type="KEGG" id="cyj:Cyan7822_3914"/>
<evidence type="ECO:0000256" key="2">
    <source>
        <dbReference type="SAM" id="SignalP"/>
    </source>
</evidence>
<feature type="compositionally biased region" description="Basic residues" evidence="1">
    <location>
        <begin position="88"/>
        <end position="98"/>
    </location>
</feature>
<feature type="compositionally biased region" description="Polar residues" evidence="1">
    <location>
        <begin position="66"/>
        <end position="77"/>
    </location>
</feature>
<evidence type="ECO:0000313" key="4">
    <source>
        <dbReference type="Proteomes" id="UP000008206"/>
    </source>
</evidence>
<dbReference type="Proteomes" id="UP000008206">
    <property type="component" value="Chromosome"/>
</dbReference>
<name>E0UK82_GLOV7</name>
<dbReference type="EMBL" id="CP002198">
    <property type="protein sequence ID" value="ADN15844.1"/>
    <property type="molecule type" value="Genomic_DNA"/>
</dbReference>
<dbReference type="STRING" id="497965.Cyan7822_3914"/>
<accession>E0UK82</accession>